<dbReference type="GO" id="GO:0005504">
    <property type="term" value="F:fatty acid binding"/>
    <property type="evidence" value="ECO:0007669"/>
    <property type="project" value="TreeGrafter"/>
</dbReference>
<sequence length="568" mass="63652">MVFNTRSTLARHPLFTVQVERLSADERVALTYKRAKLLLQTHNLSALDVQHCSERFWRFYTDPVLSYDIGTFTLLLAHVGLAIGTLSRHLEARPDFRSLVEDFLRFDKVGLFMLTERGHGTDSFNIETTATCIADGGYILHTPREEASKFMPSSSPIFGIPKVALVMARLLENGNDLGCRYFVVPICNEKEMFRGITSIRLPPRSGTSPMDNCITYFNHVRLPPTALVSSTPFQIAAPSNPLAAWWDENWRIQLGTLLVAGPLLHGIKISAYIAAVYSMNRCITDRQNVRRPIFDFRTQQWPIASAVAVSLVYEIWYAEVIRESSNLDVPRPIRHAMAVIAKTTIVKSFLRITPELVERLGAQGTFETNFIARMQNDGVGGAIGEGELMGLCIRLLSELLLGRYTINLPPPHESLLSRHAHSLLDENKRLLSQLGGHRDTQFNSIILPQSQIVVEAMGHALAYSAARKAKLAQPLLDMFECAVIRRDSAWYSEVGDLSRLDQRMREAKAIESMLPDMKTYLSNLNVEDLVDSIPISSDENWKRYAAGLTAHSGNAASEEKVVNVMARL</sequence>
<dbReference type="GO" id="GO:0033540">
    <property type="term" value="P:fatty acid beta-oxidation using acyl-CoA oxidase"/>
    <property type="evidence" value="ECO:0007669"/>
    <property type="project" value="TreeGrafter"/>
</dbReference>
<evidence type="ECO:0000313" key="1">
    <source>
        <dbReference type="EMBL" id="KAK7055829.1"/>
    </source>
</evidence>
<name>A0AAW0DTU1_9AGAR</name>
<dbReference type="InterPro" id="IPR012258">
    <property type="entry name" value="Acyl-CoA_oxidase"/>
</dbReference>
<dbReference type="GO" id="GO:0005777">
    <property type="term" value="C:peroxisome"/>
    <property type="evidence" value="ECO:0007669"/>
    <property type="project" value="InterPro"/>
</dbReference>
<organism evidence="1 2">
    <name type="scientific">Favolaschia claudopus</name>
    <dbReference type="NCBI Taxonomy" id="2862362"/>
    <lineage>
        <taxon>Eukaryota</taxon>
        <taxon>Fungi</taxon>
        <taxon>Dikarya</taxon>
        <taxon>Basidiomycota</taxon>
        <taxon>Agaricomycotina</taxon>
        <taxon>Agaricomycetes</taxon>
        <taxon>Agaricomycetidae</taxon>
        <taxon>Agaricales</taxon>
        <taxon>Marasmiineae</taxon>
        <taxon>Mycenaceae</taxon>
        <taxon>Favolaschia</taxon>
    </lineage>
</organism>
<reference evidence="1 2" key="1">
    <citation type="journal article" date="2024" name="J Genomics">
        <title>Draft genome sequencing and assembly of Favolaschia claudopus CIRM-BRFM 2984 isolated from oak limbs.</title>
        <authorList>
            <person name="Navarro D."/>
            <person name="Drula E."/>
            <person name="Chaduli D."/>
            <person name="Cazenave R."/>
            <person name="Ahrendt S."/>
            <person name="Wang J."/>
            <person name="Lipzen A."/>
            <person name="Daum C."/>
            <person name="Barry K."/>
            <person name="Grigoriev I.V."/>
            <person name="Favel A."/>
            <person name="Rosso M.N."/>
            <person name="Martin F."/>
        </authorList>
    </citation>
    <scope>NUCLEOTIDE SEQUENCE [LARGE SCALE GENOMIC DNA]</scope>
    <source>
        <strain evidence="1 2">CIRM-BRFM 2984</strain>
    </source>
</reference>
<dbReference type="InterPro" id="IPR009100">
    <property type="entry name" value="AcylCoA_DH/oxidase_NM_dom_sf"/>
</dbReference>
<dbReference type="GO" id="GO:0055088">
    <property type="term" value="P:lipid homeostasis"/>
    <property type="evidence" value="ECO:0007669"/>
    <property type="project" value="TreeGrafter"/>
</dbReference>
<gene>
    <name evidence="1" type="ORF">R3P38DRAFT_2849155</name>
</gene>
<keyword evidence="2" id="KW-1185">Reference proteome</keyword>
<evidence type="ECO:0000313" key="2">
    <source>
        <dbReference type="Proteomes" id="UP001362999"/>
    </source>
</evidence>
<dbReference type="GO" id="GO:0071949">
    <property type="term" value="F:FAD binding"/>
    <property type="evidence" value="ECO:0007669"/>
    <property type="project" value="InterPro"/>
</dbReference>
<dbReference type="GO" id="GO:0003997">
    <property type="term" value="F:acyl-CoA oxidase activity"/>
    <property type="evidence" value="ECO:0007669"/>
    <property type="project" value="InterPro"/>
</dbReference>
<dbReference type="InterPro" id="IPR046373">
    <property type="entry name" value="Acyl-CoA_Oxase/DH_mid-dom_sf"/>
</dbReference>
<dbReference type="Gene3D" id="1.20.140.10">
    <property type="entry name" value="Butyryl-CoA Dehydrogenase, subunit A, domain 3"/>
    <property type="match status" value="1"/>
</dbReference>
<dbReference type="SUPFAM" id="SSF47203">
    <property type="entry name" value="Acyl-CoA dehydrogenase C-terminal domain-like"/>
    <property type="match status" value="1"/>
</dbReference>
<protein>
    <submittedName>
        <fullName evidence="1">Acyl-CoA oxidase</fullName>
    </submittedName>
</protein>
<proteinExistence type="predicted"/>
<dbReference type="AlphaFoldDB" id="A0AAW0DTU1"/>
<dbReference type="Proteomes" id="UP001362999">
    <property type="component" value="Unassembled WGS sequence"/>
</dbReference>
<dbReference type="InterPro" id="IPR036250">
    <property type="entry name" value="AcylCo_DH-like_C"/>
</dbReference>
<comment type="caution">
    <text evidence="1">The sequence shown here is derived from an EMBL/GenBank/DDBJ whole genome shotgun (WGS) entry which is preliminary data.</text>
</comment>
<dbReference type="Gene3D" id="2.40.110.10">
    <property type="entry name" value="Butyryl-CoA Dehydrogenase, subunit A, domain 2"/>
    <property type="match status" value="1"/>
</dbReference>
<dbReference type="PANTHER" id="PTHR10909">
    <property type="entry name" value="ELECTRON TRANSPORT OXIDOREDUCTASE"/>
    <property type="match status" value="1"/>
</dbReference>
<dbReference type="PANTHER" id="PTHR10909:SF382">
    <property type="entry name" value="ACYL-COENZYME A OXIDASE"/>
    <property type="match status" value="1"/>
</dbReference>
<accession>A0AAW0DTU1</accession>
<dbReference type="SUPFAM" id="SSF56645">
    <property type="entry name" value="Acyl-CoA dehydrogenase NM domain-like"/>
    <property type="match status" value="1"/>
</dbReference>
<dbReference type="EMBL" id="JAWWNJ010000005">
    <property type="protein sequence ID" value="KAK7055829.1"/>
    <property type="molecule type" value="Genomic_DNA"/>
</dbReference>